<evidence type="ECO:0000256" key="8">
    <source>
        <dbReference type="SAM" id="Phobius"/>
    </source>
</evidence>
<keyword evidence="6 8" id="KW-1133">Transmembrane helix</keyword>
<dbReference type="GO" id="GO:0015171">
    <property type="term" value="F:amino acid transmembrane transporter activity"/>
    <property type="evidence" value="ECO:0007669"/>
    <property type="project" value="UniProtKB-ARBA"/>
</dbReference>
<reference evidence="10" key="1">
    <citation type="submission" date="2020-03" db="EMBL/GenBank/DDBJ databases">
        <title>FDA dAtabase for Regulatory Grade micrObial Sequences (FDA-ARGOS): Supporting development and validation of Infectious Disease Dx tests.</title>
        <authorList>
            <person name="Campos J."/>
            <person name="Goldberg B."/>
            <person name="Tallon L."/>
            <person name="Sadzewicz L."/>
            <person name="Vavikolanu K."/>
            <person name="Mehta A."/>
            <person name="Aluvathingal J."/>
            <person name="Nadendla S."/>
            <person name="Nandy P."/>
            <person name="Geyer C."/>
            <person name="Yan Y."/>
            <person name="Sichtig H."/>
        </authorList>
    </citation>
    <scope>NUCLEOTIDE SEQUENCE [LARGE SCALE GENOMIC DNA]</scope>
    <source>
        <strain evidence="10">FDAARGOS_652</strain>
    </source>
</reference>
<organism evidence="10 11">
    <name type="scientific">Candida parapsilosis</name>
    <name type="common">Yeast</name>
    <dbReference type="NCBI Taxonomy" id="5480"/>
    <lineage>
        <taxon>Eukaryota</taxon>
        <taxon>Fungi</taxon>
        <taxon>Dikarya</taxon>
        <taxon>Ascomycota</taxon>
        <taxon>Saccharomycotina</taxon>
        <taxon>Pichiomycetes</taxon>
        <taxon>Debaryomycetaceae</taxon>
        <taxon>Candida/Lodderomyces clade</taxon>
        <taxon>Candida</taxon>
    </lineage>
</organism>
<comment type="subcellular location">
    <subcellularLocation>
        <location evidence="1">Membrane</location>
        <topology evidence="1">Multi-pass membrane protein</topology>
    </subcellularLocation>
</comment>
<dbReference type="PROSITE" id="PS00218">
    <property type="entry name" value="AMINO_ACID_PERMEASE_1"/>
    <property type="match status" value="1"/>
</dbReference>
<evidence type="ECO:0000256" key="6">
    <source>
        <dbReference type="ARBA" id="ARBA00022989"/>
    </source>
</evidence>
<dbReference type="InterPro" id="IPR004840">
    <property type="entry name" value="Amino_acid_permease_CS"/>
</dbReference>
<evidence type="ECO:0000256" key="1">
    <source>
        <dbReference type="ARBA" id="ARBA00004141"/>
    </source>
</evidence>
<feature type="transmembrane region" description="Helical" evidence="8">
    <location>
        <begin position="481"/>
        <end position="500"/>
    </location>
</feature>
<feature type="transmembrane region" description="Helical" evidence="8">
    <location>
        <begin position="448"/>
        <end position="469"/>
    </location>
</feature>
<feature type="domain" description="Amino acid permease/ SLC12A" evidence="9">
    <location>
        <begin position="60"/>
        <end position="507"/>
    </location>
</feature>
<feature type="transmembrane region" description="Helical" evidence="8">
    <location>
        <begin position="193"/>
        <end position="213"/>
    </location>
</feature>
<gene>
    <name evidence="10" type="ORF">FOB60_001059</name>
</gene>
<feature type="transmembrane region" description="Helical" evidence="8">
    <location>
        <begin position="58"/>
        <end position="76"/>
    </location>
</feature>
<dbReference type="Pfam" id="PF00324">
    <property type="entry name" value="AA_permease"/>
    <property type="match status" value="1"/>
</dbReference>
<evidence type="ECO:0000256" key="2">
    <source>
        <dbReference type="ARBA" id="ARBA00006983"/>
    </source>
</evidence>
<evidence type="ECO:0000256" key="5">
    <source>
        <dbReference type="ARBA" id="ARBA00022970"/>
    </source>
</evidence>
<accession>A0A8X7TDH5</accession>
<evidence type="ECO:0000256" key="7">
    <source>
        <dbReference type="ARBA" id="ARBA00023136"/>
    </source>
</evidence>
<dbReference type="InterPro" id="IPR004841">
    <property type="entry name" value="AA-permease/SLC12A_dom"/>
</dbReference>
<dbReference type="AlphaFoldDB" id="A0A8X7TDH5"/>
<evidence type="ECO:0000313" key="11">
    <source>
        <dbReference type="Proteomes" id="UP000590412"/>
    </source>
</evidence>
<dbReference type="EMBL" id="JABWAB010000001">
    <property type="protein sequence ID" value="KAF6059477.1"/>
    <property type="molecule type" value="Genomic_DNA"/>
</dbReference>
<dbReference type="OrthoDB" id="3900342at2759"/>
<comment type="similarity">
    <text evidence="2">Belongs to the amino acid-polyamine-organocation (APC) superfamily. YAT (TC 2.A.3.10) family.</text>
</comment>
<dbReference type="InterPro" id="IPR050524">
    <property type="entry name" value="APC_YAT"/>
</dbReference>
<name>A0A8X7TDH5_CANPA</name>
<feature type="transmembrane region" description="Helical" evidence="8">
    <location>
        <begin position="166"/>
        <end position="187"/>
    </location>
</feature>
<sequence length="552" mass="62199">MLPSSSASIMSSSRHSQNFDKKQPLEYELEAGVPETDSVSVHSIHHTENLNRSLSPRVINMITIAGVIGTGLYLGTGKMLATGGPLSLLLNYMIIGVVVFFMMLCLGEMSAQYPVSGSFTTYAKRFGSDSLGFAILINYWFNDCCSVAADLTALQLVVQYWTDFHWYVISIIFWVFLLFLNVIHVRAYAEAEYWLALLKVVTIIIFFIVSIICNAGKNQMHEYIGFRYWSYKDAPFVNGFRGFSSLFVSAAYAFGGLESVSLTAGETKNPNKTIPKTVKATFIRIIIFYVFTAFFIGMNVPYDYPNLSTKTVAVSPFTIVFQQVGTKSAGSYMNAVVLLSVLSAGNHALFAGSRLAYNLSTQGYIPKIFLPLNRFQIPYVAVIVTWLIGGLCFASAFVGTGELWSWLQAIVGLSNLISWWVIGVVSLRFRRGLAKQGRTHELLFKNWSYPYGPLFVVIFGGFIILVQGWSTFSPFSVNDFFQSYLELGVFPICFLFWWLIIKRGKDRFVRAADMDFDTDRYIETQEEIENEQHAKSLKGWAKFKHNFADNFL</sequence>
<comment type="caution">
    <text evidence="10">The sequence shown here is derived from an EMBL/GenBank/DDBJ whole genome shotgun (WGS) entry which is preliminary data.</text>
</comment>
<feature type="transmembrane region" description="Helical" evidence="8">
    <location>
        <begin position="404"/>
        <end position="427"/>
    </location>
</feature>
<proteinExistence type="inferred from homology"/>
<dbReference type="PIRSF" id="PIRSF006060">
    <property type="entry name" value="AA_transporter"/>
    <property type="match status" value="1"/>
</dbReference>
<dbReference type="FunFam" id="1.20.1740.10:FF:000001">
    <property type="entry name" value="Amino acid permease"/>
    <property type="match status" value="1"/>
</dbReference>
<protein>
    <submittedName>
        <fullName evidence="10">Amino acid permease family protein</fullName>
    </submittedName>
</protein>
<evidence type="ECO:0000256" key="4">
    <source>
        <dbReference type="ARBA" id="ARBA00022692"/>
    </source>
</evidence>
<keyword evidence="7 8" id="KW-0472">Membrane</keyword>
<feature type="transmembrane region" description="Helical" evidence="8">
    <location>
        <begin position="88"/>
        <end position="111"/>
    </location>
</feature>
<feature type="transmembrane region" description="Helical" evidence="8">
    <location>
        <begin position="282"/>
        <end position="302"/>
    </location>
</feature>
<dbReference type="Proteomes" id="UP000590412">
    <property type="component" value="Unassembled WGS sequence"/>
</dbReference>
<keyword evidence="5" id="KW-0029">Amino-acid transport</keyword>
<keyword evidence="3" id="KW-0813">Transport</keyword>
<evidence type="ECO:0000313" key="10">
    <source>
        <dbReference type="EMBL" id="KAF6059477.1"/>
    </source>
</evidence>
<dbReference type="GO" id="GO:0016020">
    <property type="term" value="C:membrane"/>
    <property type="evidence" value="ECO:0007669"/>
    <property type="project" value="UniProtKB-SubCell"/>
</dbReference>
<dbReference type="PANTHER" id="PTHR43341:SF3">
    <property type="entry name" value="AMINO-ACID PERMEASE PB1C11.02-RELATED"/>
    <property type="match status" value="1"/>
</dbReference>
<evidence type="ECO:0000256" key="3">
    <source>
        <dbReference type="ARBA" id="ARBA00022448"/>
    </source>
</evidence>
<dbReference type="Gene3D" id="1.20.1740.10">
    <property type="entry name" value="Amino acid/polyamine transporter I"/>
    <property type="match status" value="1"/>
</dbReference>
<evidence type="ECO:0000259" key="9">
    <source>
        <dbReference type="Pfam" id="PF00324"/>
    </source>
</evidence>
<feature type="transmembrane region" description="Helical" evidence="8">
    <location>
        <begin position="335"/>
        <end position="357"/>
    </location>
</feature>
<dbReference type="PANTHER" id="PTHR43341">
    <property type="entry name" value="AMINO ACID PERMEASE"/>
    <property type="match status" value="1"/>
</dbReference>
<keyword evidence="4 8" id="KW-0812">Transmembrane</keyword>
<feature type="transmembrane region" description="Helical" evidence="8">
    <location>
        <begin position="377"/>
        <end position="398"/>
    </location>
</feature>